<dbReference type="RefSeq" id="XP_047839097.1">
    <property type="nucleotide sequence ID" value="XM_047983127.1"/>
</dbReference>
<evidence type="ECO:0000256" key="1">
    <source>
        <dbReference type="SAM" id="MobiDB-lite"/>
    </source>
</evidence>
<sequence length="160" mass="17182">MPIGSSVIVEPIDPPGTRTGTTASSASPQHQRSAPTRNLHERRLNNIFFTSKKKGIFLVVAAVTAYREQLASLSCTAHQSPSQLMASSSSTPVILCLQNANRGFNSPEYPEYAKPACLPCNKPNYPKTNTVIPNKTTPKAENTTDACSPVQCSVGETHDP</sequence>
<accession>A0A9Q8QAY1</accession>
<dbReference type="Proteomes" id="UP000829364">
    <property type="component" value="Chromosome 2"/>
</dbReference>
<reference evidence="2" key="1">
    <citation type="submission" date="2021-11" db="EMBL/GenBank/DDBJ databases">
        <title>Purpureocillium_takamizusanense_genome.</title>
        <authorList>
            <person name="Nguyen N.-H."/>
        </authorList>
    </citation>
    <scope>NUCLEOTIDE SEQUENCE</scope>
    <source>
        <strain evidence="2">PT3</strain>
    </source>
</reference>
<feature type="region of interest" description="Disordered" evidence="1">
    <location>
        <begin position="1"/>
        <end position="39"/>
    </location>
</feature>
<dbReference type="AlphaFoldDB" id="A0A9Q8QAY1"/>
<evidence type="ECO:0000313" key="3">
    <source>
        <dbReference type="Proteomes" id="UP000829364"/>
    </source>
</evidence>
<feature type="compositionally biased region" description="Low complexity" evidence="1">
    <location>
        <begin position="15"/>
        <end position="28"/>
    </location>
</feature>
<gene>
    <name evidence="2" type="ORF">JDV02_002133</name>
</gene>
<organism evidence="2 3">
    <name type="scientific">Purpureocillium takamizusanense</name>
    <dbReference type="NCBI Taxonomy" id="2060973"/>
    <lineage>
        <taxon>Eukaryota</taxon>
        <taxon>Fungi</taxon>
        <taxon>Dikarya</taxon>
        <taxon>Ascomycota</taxon>
        <taxon>Pezizomycotina</taxon>
        <taxon>Sordariomycetes</taxon>
        <taxon>Hypocreomycetidae</taxon>
        <taxon>Hypocreales</taxon>
        <taxon>Ophiocordycipitaceae</taxon>
        <taxon>Purpureocillium</taxon>
    </lineage>
</organism>
<proteinExistence type="predicted"/>
<evidence type="ECO:0000313" key="2">
    <source>
        <dbReference type="EMBL" id="UNI15616.1"/>
    </source>
</evidence>
<name>A0A9Q8QAY1_9HYPO</name>
<protein>
    <submittedName>
        <fullName evidence="2">Uncharacterized protein</fullName>
    </submittedName>
</protein>
<dbReference type="GeneID" id="72064094"/>
<dbReference type="EMBL" id="CP086355">
    <property type="protein sequence ID" value="UNI15616.1"/>
    <property type="molecule type" value="Genomic_DNA"/>
</dbReference>
<keyword evidence="3" id="KW-1185">Reference proteome</keyword>
<dbReference type="KEGG" id="ptkz:JDV02_002133"/>